<dbReference type="SUPFAM" id="SSF47616">
    <property type="entry name" value="GST C-terminal domain-like"/>
    <property type="match status" value="1"/>
</dbReference>
<name>A0A1H4BE27_9BACT</name>
<feature type="domain" description="GST C-terminal" evidence="3">
    <location>
        <begin position="85"/>
        <end position="215"/>
    </location>
</feature>
<dbReference type="Pfam" id="PF13409">
    <property type="entry name" value="GST_N_2"/>
    <property type="match status" value="1"/>
</dbReference>
<dbReference type="OrthoDB" id="9795329at2"/>
<dbReference type="InterPro" id="IPR004045">
    <property type="entry name" value="Glutathione_S-Trfase_N"/>
</dbReference>
<evidence type="ECO:0000259" key="3">
    <source>
        <dbReference type="PROSITE" id="PS50405"/>
    </source>
</evidence>
<dbReference type="InterPro" id="IPR036249">
    <property type="entry name" value="Thioredoxin-like_sf"/>
</dbReference>
<protein>
    <submittedName>
        <fullName evidence="4">Glutathione S-transferase</fullName>
    </submittedName>
</protein>
<keyword evidence="4" id="KW-0808">Transferase</keyword>
<keyword evidence="5" id="KW-1185">Reference proteome</keyword>
<dbReference type="InterPro" id="IPR040079">
    <property type="entry name" value="Glutathione_S-Trfase"/>
</dbReference>
<dbReference type="GO" id="GO:0045174">
    <property type="term" value="F:glutathione dehydrogenase (ascorbate) activity"/>
    <property type="evidence" value="ECO:0007669"/>
    <property type="project" value="UniProtKB-ARBA"/>
</dbReference>
<dbReference type="AlphaFoldDB" id="A0A1H4BE27"/>
<dbReference type="SUPFAM" id="SSF52833">
    <property type="entry name" value="Thioredoxin-like"/>
    <property type="match status" value="1"/>
</dbReference>
<sequence length="219" mass="25438">MNDIELFSARVCPFAHRSRLALMEKNLPFTLIEINLHNKPDWFLNMNPAGSVPALRQGDFVLHESLVINEYINECFSEIPLLPQSMQKRAEARQWISYAGASFVPAFYRTLKAQDEDRQERSIAEMYRVLETLDNELKRSKGEGPYWYGWQVGLTDIAFYPWFERWILLEHYRGLKIPDQLHSLLDWIAAMQGRDAVKLGGEPVDYYIGQYAAYAAGKK</sequence>
<dbReference type="InterPro" id="IPR010987">
    <property type="entry name" value="Glutathione-S-Trfase_C-like"/>
</dbReference>
<dbReference type="STRING" id="37625.SAMN05660420_02158"/>
<reference evidence="4 5" key="1">
    <citation type="submission" date="2016-10" db="EMBL/GenBank/DDBJ databases">
        <authorList>
            <person name="de Groot N.N."/>
        </authorList>
    </citation>
    <scope>NUCLEOTIDE SEQUENCE [LARGE SCALE GENOMIC DNA]</scope>
    <source>
        <strain evidence="4 5">DSM 7343</strain>
    </source>
</reference>
<keyword evidence="1" id="KW-0560">Oxidoreductase</keyword>
<dbReference type="InterPro" id="IPR005442">
    <property type="entry name" value="GST_omega"/>
</dbReference>
<dbReference type="PRINTS" id="PR01625">
    <property type="entry name" value="GSTRNSFRASEO"/>
</dbReference>
<dbReference type="PANTHER" id="PTHR43968:SF6">
    <property type="entry name" value="GLUTATHIONE S-TRANSFERASE OMEGA"/>
    <property type="match status" value="1"/>
</dbReference>
<feature type="domain" description="GST N-terminal" evidence="2">
    <location>
        <begin position="2"/>
        <end position="80"/>
    </location>
</feature>
<evidence type="ECO:0000259" key="2">
    <source>
        <dbReference type="PROSITE" id="PS50404"/>
    </source>
</evidence>
<organism evidence="4 5">
    <name type="scientific">Desulfuromusa kysingii</name>
    <dbReference type="NCBI Taxonomy" id="37625"/>
    <lineage>
        <taxon>Bacteria</taxon>
        <taxon>Pseudomonadati</taxon>
        <taxon>Thermodesulfobacteriota</taxon>
        <taxon>Desulfuromonadia</taxon>
        <taxon>Desulfuromonadales</taxon>
        <taxon>Geopsychrobacteraceae</taxon>
        <taxon>Desulfuromusa</taxon>
    </lineage>
</organism>
<proteinExistence type="predicted"/>
<dbReference type="PROSITE" id="PS50404">
    <property type="entry name" value="GST_NTER"/>
    <property type="match status" value="1"/>
</dbReference>
<dbReference type="Pfam" id="PF13410">
    <property type="entry name" value="GST_C_2"/>
    <property type="match status" value="1"/>
</dbReference>
<dbReference type="InterPro" id="IPR050983">
    <property type="entry name" value="GST_Omega/HSP26"/>
</dbReference>
<dbReference type="Proteomes" id="UP000199409">
    <property type="component" value="Unassembled WGS sequence"/>
</dbReference>
<dbReference type="GO" id="GO:0005737">
    <property type="term" value="C:cytoplasm"/>
    <property type="evidence" value="ECO:0007669"/>
    <property type="project" value="InterPro"/>
</dbReference>
<dbReference type="FunFam" id="3.40.30.10:FF:000123">
    <property type="entry name" value="Glutathione transferase o1"/>
    <property type="match status" value="1"/>
</dbReference>
<dbReference type="SFLD" id="SFLDG00358">
    <property type="entry name" value="Main_(cytGST)"/>
    <property type="match status" value="1"/>
</dbReference>
<gene>
    <name evidence="4" type="ORF">SAMN05660420_02158</name>
</gene>
<dbReference type="SFLD" id="SFLDS00019">
    <property type="entry name" value="Glutathione_Transferase_(cytos"/>
    <property type="match status" value="1"/>
</dbReference>
<dbReference type="PROSITE" id="PS50405">
    <property type="entry name" value="GST_CTER"/>
    <property type="match status" value="1"/>
</dbReference>
<dbReference type="RefSeq" id="WP_092348063.1">
    <property type="nucleotide sequence ID" value="NZ_FNQN01000006.1"/>
</dbReference>
<dbReference type="InterPro" id="IPR036282">
    <property type="entry name" value="Glutathione-S-Trfase_C_sf"/>
</dbReference>
<dbReference type="Gene3D" id="1.20.1050.10">
    <property type="match status" value="1"/>
</dbReference>
<dbReference type="EMBL" id="FNQN01000006">
    <property type="protein sequence ID" value="SEA46356.1"/>
    <property type="molecule type" value="Genomic_DNA"/>
</dbReference>
<dbReference type="Gene3D" id="3.40.30.10">
    <property type="entry name" value="Glutaredoxin"/>
    <property type="match status" value="1"/>
</dbReference>
<accession>A0A1H4BE27</accession>
<evidence type="ECO:0000256" key="1">
    <source>
        <dbReference type="ARBA" id="ARBA00023002"/>
    </source>
</evidence>
<dbReference type="GO" id="GO:0004364">
    <property type="term" value="F:glutathione transferase activity"/>
    <property type="evidence" value="ECO:0007669"/>
    <property type="project" value="InterPro"/>
</dbReference>
<evidence type="ECO:0000313" key="5">
    <source>
        <dbReference type="Proteomes" id="UP000199409"/>
    </source>
</evidence>
<evidence type="ECO:0000313" key="4">
    <source>
        <dbReference type="EMBL" id="SEA46356.1"/>
    </source>
</evidence>
<dbReference type="PANTHER" id="PTHR43968">
    <property type="match status" value="1"/>
</dbReference>